<comment type="similarity">
    <text evidence="2">Belongs to the eukaryotic RPB7/RPC8 RNA polymerase subunit family.</text>
</comment>
<dbReference type="GO" id="GO:0055029">
    <property type="term" value="C:nuclear DNA-directed RNA polymerase complex"/>
    <property type="evidence" value="ECO:0007669"/>
    <property type="project" value="UniProtKB-ARBA"/>
</dbReference>
<sequence>MDISDLFTDMLRAVDSFFFFFLFFSRKTDLYRPIERRRMAALIAVCELTEHIERGKTTQTRMREFKKKKKGGGGRDTTSFPVSCAFAGWHGGGEKTRKIMSRIVQHLFNDFLIITEQIVLLCSFTPPASVRNFHAGFWVSVRKVESEFPIGRTGVVSPVDSPGYSKMFLQSQLSWNVIIPPESLDSNGLALQKAIIIRLMDDFAAKKATKDLGYFLAVTTLDKIGEGKIRERTGDVLFPVEFSCITFKIFKGEVLEGVVHKILKHGVFLRCGPMDKIYLSHQKMPDYRYVPGENPIFISETSKIEKDVTVRFMVIGEQYVEAEADFRAVVGLNGDFLGPV</sequence>
<dbReference type="InterPro" id="IPR012340">
    <property type="entry name" value="NA-bd_OB-fold"/>
</dbReference>
<dbReference type="InterPro" id="IPR005576">
    <property type="entry name" value="Rpb7-like_N"/>
</dbReference>
<dbReference type="InterPro" id="IPR045113">
    <property type="entry name" value="Rpb7-like"/>
</dbReference>
<keyword evidence="3 6" id="KW-0240">DNA-directed RNA polymerase</keyword>
<organism evidence="8 9">
    <name type="scientific">Coffea canephora</name>
    <name type="common">Robusta coffee</name>
    <dbReference type="NCBI Taxonomy" id="49390"/>
    <lineage>
        <taxon>Eukaryota</taxon>
        <taxon>Viridiplantae</taxon>
        <taxon>Streptophyta</taxon>
        <taxon>Embryophyta</taxon>
        <taxon>Tracheophyta</taxon>
        <taxon>Spermatophyta</taxon>
        <taxon>Magnoliopsida</taxon>
        <taxon>eudicotyledons</taxon>
        <taxon>Gunneridae</taxon>
        <taxon>Pentapetalae</taxon>
        <taxon>asterids</taxon>
        <taxon>lamiids</taxon>
        <taxon>Gentianales</taxon>
        <taxon>Rubiaceae</taxon>
        <taxon>Ixoroideae</taxon>
        <taxon>Gardenieae complex</taxon>
        <taxon>Bertiereae - Coffeeae clade</taxon>
        <taxon>Coffeeae</taxon>
        <taxon>Coffea</taxon>
    </lineage>
</organism>
<dbReference type="OrthoDB" id="1162399at2759"/>
<feature type="domain" description="RNA polymerase Rpb7-like N-terminal" evidence="7">
    <location>
        <begin position="174"/>
        <end position="234"/>
    </location>
</feature>
<reference evidence="9" key="1">
    <citation type="journal article" date="2014" name="Science">
        <title>The coffee genome provides insight into the convergent evolution of caffeine biosynthesis.</title>
        <authorList>
            <person name="Denoeud F."/>
            <person name="Carretero-Paulet L."/>
            <person name="Dereeper A."/>
            <person name="Droc G."/>
            <person name="Guyot R."/>
            <person name="Pietrella M."/>
            <person name="Zheng C."/>
            <person name="Alberti A."/>
            <person name="Anthony F."/>
            <person name="Aprea G."/>
            <person name="Aury J.M."/>
            <person name="Bento P."/>
            <person name="Bernard M."/>
            <person name="Bocs S."/>
            <person name="Campa C."/>
            <person name="Cenci A."/>
            <person name="Combes M.C."/>
            <person name="Crouzillat D."/>
            <person name="Da Silva C."/>
            <person name="Daddiego L."/>
            <person name="De Bellis F."/>
            <person name="Dussert S."/>
            <person name="Garsmeur O."/>
            <person name="Gayraud T."/>
            <person name="Guignon V."/>
            <person name="Jahn K."/>
            <person name="Jamilloux V."/>
            <person name="Joet T."/>
            <person name="Labadie K."/>
            <person name="Lan T."/>
            <person name="Leclercq J."/>
            <person name="Lepelley M."/>
            <person name="Leroy T."/>
            <person name="Li L.T."/>
            <person name="Librado P."/>
            <person name="Lopez L."/>
            <person name="Munoz A."/>
            <person name="Noel B."/>
            <person name="Pallavicini A."/>
            <person name="Perrotta G."/>
            <person name="Poncet V."/>
            <person name="Pot D."/>
            <person name="Priyono X."/>
            <person name="Rigoreau M."/>
            <person name="Rouard M."/>
            <person name="Rozas J."/>
            <person name="Tranchant-Dubreuil C."/>
            <person name="VanBuren R."/>
            <person name="Zhang Q."/>
            <person name="Andrade A.C."/>
            <person name="Argout X."/>
            <person name="Bertrand B."/>
            <person name="de Kochko A."/>
            <person name="Graziosi G."/>
            <person name="Henry R.J."/>
            <person name="Jayarama X."/>
            <person name="Ming R."/>
            <person name="Nagai C."/>
            <person name="Rounsley S."/>
            <person name="Sankoff D."/>
            <person name="Giuliano G."/>
            <person name="Albert V.A."/>
            <person name="Wincker P."/>
            <person name="Lashermes P."/>
        </authorList>
    </citation>
    <scope>NUCLEOTIDE SEQUENCE [LARGE SCALE GENOMIC DNA]</scope>
    <source>
        <strain evidence="9">cv. DH200-94</strain>
    </source>
</reference>
<protein>
    <recommendedName>
        <fullName evidence="6">DNA-directed RNA polymerase subunit</fullName>
    </recommendedName>
</protein>
<evidence type="ECO:0000256" key="3">
    <source>
        <dbReference type="ARBA" id="ARBA00022478"/>
    </source>
</evidence>
<dbReference type="PhylomeDB" id="A0A068TNB3"/>
<dbReference type="SUPFAM" id="SSF50249">
    <property type="entry name" value="Nucleic acid-binding proteins"/>
    <property type="match status" value="1"/>
</dbReference>
<dbReference type="PANTHER" id="PTHR12709:SF3">
    <property type="entry name" value="DNA-DIRECTED RNA POLYMERASE V SUBUNIT 7"/>
    <property type="match status" value="1"/>
</dbReference>
<evidence type="ECO:0000256" key="5">
    <source>
        <dbReference type="ARBA" id="ARBA00023242"/>
    </source>
</evidence>
<dbReference type="GO" id="GO:0003727">
    <property type="term" value="F:single-stranded RNA binding"/>
    <property type="evidence" value="ECO:0007669"/>
    <property type="project" value="TreeGrafter"/>
</dbReference>
<evidence type="ECO:0000256" key="6">
    <source>
        <dbReference type="RuleBase" id="RU369086"/>
    </source>
</evidence>
<evidence type="ECO:0000313" key="9">
    <source>
        <dbReference type="Proteomes" id="UP000295252"/>
    </source>
</evidence>
<dbReference type="Pfam" id="PF03876">
    <property type="entry name" value="SHS2_Rpb7-N"/>
    <property type="match status" value="1"/>
</dbReference>
<evidence type="ECO:0000256" key="2">
    <source>
        <dbReference type="ARBA" id="ARBA00009307"/>
    </source>
</evidence>
<evidence type="ECO:0000256" key="1">
    <source>
        <dbReference type="ARBA" id="ARBA00004123"/>
    </source>
</evidence>
<evidence type="ECO:0000259" key="7">
    <source>
        <dbReference type="Pfam" id="PF03876"/>
    </source>
</evidence>
<comment type="function">
    <text evidence="6">DNA-dependent RNA polymerase which catalyzes the transcription of DNA into RNA using the four ribonucleoside triphosphates as substrates.</text>
</comment>
<dbReference type="GO" id="GO:0006352">
    <property type="term" value="P:DNA-templated transcription initiation"/>
    <property type="evidence" value="ECO:0007669"/>
    <property type="project" value="UniProtKB-UniRule"/>
</dbReference>
<keyword evidence="4 6" id="KW-0804">Transcription</keyword>
<dbReference type="InParanoid" id="A0A068TNB3"/>
<dbReference type="Proteomes" id="UP000295252">
    <property type="component" value="Chromosome IV"/>
</dbReference>
<proteinExistence type="inferred from homology"/>
<dbReference type="SUPFAM" id="SSF88798">
    <property type="entry name" value="N-terminal, heterodimerisation domain of RBP7 (RpoE)"/>
    <property type="match status" value="1"/>
</dbReference>
<accession>A0A068TNB3</accession>
<evidence type="ECO:0000256" key="4">
    <source>
        <dbReference type="ARBA" id="ARBA00023163"/>
    </source>
</evidence>
<dbReference type="InterPro" id="IPR036898">
    <property type="entry name" value="RNA_pol_Rpb7-like_N_sf"/>
</dbReference>
<keyword evidence="5 6" id="KW-0539">Nucleus</keyword>
<dbReference type="Gene3D" id="2.40.50.140">
    <property type="entry name" value="Nucleic acid-binding proteins"/>
    <property type="match status" value="1"/>
</dbReference>
<dbReference type="FunFam" id="2.40.50.140:FF:000043">
    <property type="entry name" value="DNA-directed RNA polymerase II subunit RPB7"/>
    <property type="match status" value="1"/>
</dbReference>
<dbReference type="STRING" id="49390.A0A068TNB3"/>
<dbReference type="CDD" id="cd04329">
    <property type="entry name" value="RNAP_II_Rpb7_N"/>
    <property type="match status" value="1"/>
</dbReference>
<dbReference type="PANTHER" id="PTHR12709">
    <property type="entry name" value="DNA-DIRECTED RNA POLYMERASE II, III"/>
    <property type="match status" value="1"/>
</dbReference>
<dbReference type="GO" id="GO:0003697">
    <property type="term" value="F:single-stranded DNA binding"/>
    <property type="evidence" value="ECO:0007669"/>
    <property type="project" value="TreeGrafter"/>
</dbReference>
<dbReference type="EMBL" id="HG739085">
    <property type="protein sequence ID" value="CDO97454.1"/>
    <property type="molecule type" value="Genomic_DNA"/>
</dbReference>
<evidence type="ECO:0000313" key="8">
    <source>
        <dbReference type="EMBL" id="CDO97454.1"/>
    </source>
</evidence>
<dbReference type="Gramene" id="CDO97454">
    <property type="protein sequence ID" value="CDO97454"/>
    <property type="gene ID" value="GSCOC_T00014801001"/>
</dbReference>
<dbReference type="AlphaFoldDB" id="A0A068TNB3"/>
<keyword evidence="9" id="KW-1185">Reference proteome</keyword>
<name>A0A068TNB3_COFCA</name>
<gene>
    <name evidence="8" type="ORF">GSCOC_T00014801001</name>
</gene>
<dbReference type="FunFam" id="3.30.1490.120:FF:000001">
    <property type="entry name" value="DNA-directed RNA polymerase II subunit RPB7"/>
    <property type="match status" value="1"/>
</dbReference>
<dbReference type="FunCoup" id="A0A068TNB3">
    <property type="interactions" value="200"/>
</dbReference>
<comment type="subcellular location">
    <subcellularLocation>
        <location evidence="1 6">Nucleus</location>
    </subcellularLocation>
</comment>
<dbReference type="Gene3D" id="3.30.1490.120">
    <property type="entry name" value="RNA polymerase Rpb7-like, N-terminal domain"/>
    <property type="match status" value="1"/>
</dbReference>